<keyword evidence="5" id="KW-0227">DNA damage</keyword>
<evidence type="ECO:0000256" key="4">
    <source>
        <dbReference type="ARBA" id="ARBA00022723"/>
    </source>
</evidence>
<dbReference type="PROSITE" id="PS00041">
    <property type="entry name" value="HTH_ARAC_FAMILY_1"/>
    <property type="match status" value="1"/>
</dbReference>
<dbReference type="InterPro" id="IPR004026">
    <property type="entry name" value="Ada_DNA_repair_Zn-bd"/>
</dbReference>
<evidence type="ECO:0000256" key="3">
    <source>
        <dbReference type="ARBA" id="ARBA00022679"/>
    </source>
</evidence>
<gene>
    <name evidence="14" type="ORF">EKO27_g3839</name>
</gene>
<evidence type="ECO:0000256" key="12">
    <source>
        <dbReference type="SAM" id="MobiDB-lite"/>
    </source>
</evidence>
<proteinExistence type="predicted"/>
<evidence type="ECO:0000256" key="2">
    <source>
        <dbReference type="ARBA" id="ARBA00022603"/>
    </source>
</evidence>
<evidence type="ECO:0000256" key="8">
    <source>
        <dbReference type="ARBA" id="ARBA00023125"/>
    </source>
</evidence>
<keyword evidence="7" id="KW-0805">Transcription regulation</keyword>
<keyword evidence="2" id="KW-0489">Methyltransferase</keyword>
<dbReference type="Proteomes" id="UP000286045">
    <property type="component" value="Unassembled WGS sequence"/>
</dbReference>
<keyword evidence="3" id="KW-0808">Transferase</keyword>
<dbReference type="InterPro" id="IPR009057">
    <property type="entry name" value="Homeodomain-like_sf"/>
</dbReference>
<dbReference type="Gene3D" id="1.10.10.60">
    <property type="entry name" value="Homeodomain-like"/>
    <property type="match status" value="1"/>
</dbReference>
<feature type="domain" description="HTH araC/xylS-type" evidence="13">
    <location>
        <begin position="103"/>
        <end position="154"/>
    </location>
</feature>
<comment type="cofactor">
    <cofactor evidence="1">
        <name>Zn(2+)</name>
        <dbReference type="ChEBI" id="CHEBI:29105"/>
    </cofactor>
</comment>
<dbReference type="PROSITE" id="PS01124">
    <property type="entry name" value="HTH_ARAC_FAMILY_2"/>
    <property type="match status" value="1"/>
</dbReference>
<evidence type="ECO:0000256" key="10">
    <source>
        <dbReference type="ARBA" id="ARBA00023163"/>
    </source>
</evidence>
<evidence type="ECO:0000256" key="11">
    <source>
        <dbReference type="ARBA" id="ARBA00023204"/>
    </source>
</evidence>
<dbReference type="Pfam" id="PF00165">
    <property type="entry name" value="HTH_AraC"/>
    <property type="match status" value="1"/>
</dbReference>
<dbReference type="EMBL" id="RYZI01000085">
    <property type="protein sequence ID" value="RWA11263.1"/>
    <property type="molecule type" value="Genomic_DNA"/>
</dbReference>
<dbReference type="GO" id="GO:0006281">
    <property type="term" value="P:DNA repair"/>
    <property type="evidence" value="ECO:0007669"/>
    <property type="project" value="UniProtKB-KW"/>
</dbReference>
<dbReference type="GO" id="GO:0043565">
    <property type="term" value="F:sequence-specific DNA binding"/>
    <property type="evidence" value="ECO:0007669"/>
    <property type="project" value="InterPro"/>
</dbReference>
<dbReference type="Pfam" id="PF02805">
    <property type="entry name" value="Ada_Zn_binding"/>
    <property type="match status" value="1"/>
</dbReference>
<evidence type="ECO:0000259" key="13">
    <source>
        <dbReference type="PROSITE" id="PS01124"/>
    </source>
</evidence>
<evidence type="ECO:0000256" key="9">
    <source>
        <dbReference type="ARBA" id="ARBA00023159"/>
    </source>
</evidence>
<evidence type="ECO:0000256" key="6">
    <source>
        <dbReference type="ARBA" id="ARBA00022833"/>
    </source>
</evidence>
<dbReference type="InterPro" id="IPR035451">
    <property type="entry name" value="Ada-like_dom_sf"/>
</dbReference>
<protein>
    <recommendedName>
        <fullName evidence="13">HTH araC/xylS-type domain-containing protein</fullName>
    </recommendedName>
</protein>
<dbReference type="GO" id="GO:0032259">
    <property type="term" value="P:methylation"/>
    <property type="evidence" value="ECO:0007669"/>
    <property type="project" value="UniProtKB-KW"/>
</dbReference>
<keyword evidence="8" id="KW-0238">DNA-binding</keyword>
<dbReference type="GO" id="GO:0008270">
    <property type="term" value="F:zinc ion binding"/>
    <property type="evidence" value="ECO:0007669"/>
    <property type="project" value="InterPro"/>
</dbReference>
<reference evidence="14 15" key="1">
    <citation type="submission" date="2018-12" db="EMBL/GenBank/DDBJ databases">
        <title>Draft genome sequence of Xylaria grammica IHI A82.</title>
        <authorList>
            <person name="Buettner E."/>
            <person name="Kellner H."/>
        </authorList>
    </citation>
    <scope>NUCLEOTIDE SEQUENCE [LARGE SCALE GENOMIC DNA]</scope>
    <source>
        <strain evidence="14 15">IHI A82</strain>
    </source>
</reference>
<keyword evidence="9" id="KW-0010">Activator</keyword>
<evidence type="ECO:0000256" key="1">
    <source>
        <dbReference type="ARBA" id="ARBA00001947"/>
    </source>
</evidence>
<keyword evidence="6" id="KW-0862">Zinc</keyword>
<dbReference type="InterPro" id="IPR018060">
    <property type="entry name" value="HTH_AraC"/>
</dbReference>
<feature type="region of interest" description="Disordered" evidence="12">
    <location>
        <begin position="254"/>
        <end position="274"/>
    </location>
</feature>
<dbReference type="AlphaFoldDB" id="A0A439DA23"/>
<name>A0A439DA23_9PEZI</name>
<evidence type="ECO:0000313" key="14">
    <source>
        <dbReference type="EMBL" id="RWA11263.1"/>
    </source>
</evidence>
<dbReference type="STRING" id="363999.A0A439DA23"/>
<keyword evidence="15" id="KW-1185">Reference proteome</keyword>
<dbReference type="Gene3D" id="3.40.10.10">
    <property type="entry name" value="DNA Methylphosphotriester Repair Domain"/>
    <property type="match status" value="1"/>
</dbReference>
<sequence>MARGKTIAISRDKTKLAHSASSSTDEARWRLILAHTPTPDFLYGVLSTGIFCRTSCPSRRPRRANVRFFDSAASAVAAGFRACRRCRPESVDPSHESPQASAEKQIGIACEYVRQRKGEVQLLEIAAHVGLSPRYFHGLFKQVLGTTPGAYAAAVRRENSTTPTTPTTTVSDPTPHAIGLGDMAGFANLAPIDDSACEAFLADSHQSTNDWSLDAFDIPGYINFDHDPYSEWLGSCDLGMVRFLEMGSESFEPRIDTSSDCVDPSLLSSSRAAS</sequence>
<dbReference type="GO" id="GO:0008168">
    <property type="term" value="F:methyltransferase activity"/>
    <property type="evidence" value="ECO:0007669"/>
    <property type="project" value="UniProtKB-KW"/>
</dbReference>
<keyword evidence="4" id="KW-0479">Metal-binding</keyword>
<organism evidence="14 15">
    <name type="scientific">Xylaria grammica</name>
    <dbReference type="NCBI Taxonomy" id="363999"/>
    <lineage>
        <taxon>Eukaryota</taxon>
        <taxon>Fungi</taxon>
        <taxon>Dikarya</taxon>
        <taxon>Ascomycota</taxon>
        <taxon>Pezizomycotina</taxon>
        <taxon>Sordariomycetes</taxon>
        <taxon>Xylariomycetidae</taxon>
        <taxon>Xylariales</taxon>
        <taxon>Xylariaceae</taxon>
        <taxon>Xylaria</taxon>
    </lineage>
</organism>
<evidence type="ECO:0000313" key="15">
    <source>
        <dbReference type="Proteomes" id="UP000286045"/>
    </source>
</evidence>
<dbReference type="GO" id="GO:0003700">
    <property type="term" value="F:DNA-binding transcription factor activity"/>
    <property type="evidence" value="ECO:0007669"/>
    <property type="project" value="InterPro"/>
</dbReference>
<keyword evidence="10" id="KW-0804">Transcription</keyword>
<dbReference type="InterPro" id="IPR018062">
    <property type="entry name" value="HTH_AraC-typ_CS"/>
</dbReference>
<dbReference type="SUPFAM" id="SSF46689">
    <property type="entry name" value="Homeodomain-like"/>
    <property type="match status" value="1"/>
</dbReference>
<evidence type="ECO:0000256" key="5">
    <source>
        <dbReference type="ARBA" id="ARBA00022763"/>
    </source>
</evidence>
<evidence type="ECO:0000256" key="7">
    <source>
        <dbReference type="ARBA" id="ARBA00023015"/>
    </source>
</evidence>
<comment type="caution">
    <text evidence="14">The sequence shown here is derived from an EMBL/GenBank/DDBJ whole genome shotgun (WGS) entry which is preliminary data.</text>
</comment>
<keyword evidence="11" id="KW-0234">DNA repair</keyword>
<feature type="compositionally biased region" description="Polar residues" evidence="12">
    <location>
        <begin position="258"/>
        <end position="274"/>
    </location>
</feature>
<accession>A0A439DA23</accession>
<dbReference type="SUPFAM" id="SSF57884">
    <property type="entry name" value="Ada DNA repair protein, N-terminal domain (N-Ada 10)"/>
    <property type="match status" value="1"/>
</dbReference>